<feature type="compositionally biased region" description="Gly residues" evidence="2">
    <location>
        <begin position="15"/>
        <end position="26"/>
    </location>
</feature>
<evidence type="ECO:0000256" key="2">
    <source>
        <dbReference type="SAM" id="MobiDB-lite"/>
    </source>
</evidence>
<evidence type="ECO:0000256" key="1">
    <source>
        <dbReference type="ARBA" id="ARBA00006725"/>
    </source>
</evidence>
<comment type="similarity">
    <text evidence="1">Belongs to the FAM122 family.</text>
</comment>
<feature type="compositionally biased region" description="Polar residues" evidence="2">
    <location>
        <begin position="260"/>
        <end position="273"/>
    </location>
</feature>
<feature type="region of interest" description="Disordered" evidence="2">
    <location>
        <begin position="233"/>
        <end position="284"/>
    </location>
</feature>
<dbReference type="Proteomes" id="UP000504623">
    <property type="component" value="Unplaced"/>
</dbReference>
<dbReference type="OrthoDB" id="10036177at2759"/>
<organism evidence="3 4">
    <name type="scientific">Chrysochloris asiatica</name>
    <name type="common">Cape golden mole</name>
    <dbReference type="NCBI Taxonomy" id="185453"/>
    <lineage>
        <taxon>Eukaryota</taxon>
        <taxon>Metazoa</taxon>
        <taxon>Chordata</taxon>
        <taxon>Craniata</taxon>
        <taxon>Vertebrata</taxon>
        <taxon>Euteleostomi</taxon>
        <taxon>Mammalia</taxon>
        <taxon>Eutheria</taxon>
        <taxon>Afrotheria</taxon>
        <taxon>Chrysochloridae</taxon>
        <taxon>Chrysochlorinae</taxon>
        <taxon>Chrysochloris</taxon>
    </lineage>
</organism>
<dbReference type="InterPro" id="IPR026716">
    <property type="entry name" value="PBIR1/2/3"/>
</dbReference>
<dbReference type="RefSeq" id="XP_006863789.1">
    <property type="nucleotide sequence ID" value="XM_006863727.1"/>
</dbReference>
<dbReference type="AlphaFoldDB" id="A0A9B0WN59"/>
<accession>A0A9B0WN59</accession>
<protein>
    <submittedName>
        <fullName evidence="4">Protein FAM122A</fullName>
    </submittedName>
</protein>
<gene>
    <name evidence="4" type="primary">FAM122A</name>
</gene>
<feature type="compositionally biased region" description="Polar residues" evidence="2">
    <location>
        <begin position="41"/>
        <end position="62"/>
    </location>
</feature>
<name>A0A9B0WN59_CHRAS</name>
<dbReference type="PANTHER" id="PTHR22227:SF14">
    <property type="entry name" value="PPP2R1A-PPP2R2A-INTERACTING PHOSPHATASE REGULATOR 1"/>
    <property type="match status" value="1"/>
</dbReference>
<proteinExistence type="inferred from homology"/>
<sequence>MAQEKMELDLELPPGAGGSPAEGSSGGLRRSNSAPLIHGLSDSSPVFQAETPSARRNSTTFPSRHGLLLPASPVRMHSSRLHQIKQEEGMDLMNRETVHEREVQTAMQISHSWEESFSLSDNDSAEKSASPKRVDFVPVSPAPSPTRGIGKQCFSPSLQSFVSSNGLPPSPIPSPTTRFTTRRSQSPINCIRPSVLGPLKRKCEMETDYQPKRFFQGITNMLSSDVAQLADPSGCAASDALDGTSSSAGSSGNSPAKASTTTDSPVSPAQATSPFIPVDELSSK</sequence>
<dbReference type="GeneID" id="102830718"/>
<dbReference type="GO" id="GO:0004865">
    <property type="term" value="F:protein serine/threonine phosphatase inhibitor activity"/>
    <property type="evidence" value="ECO:0007669"/>
    <property type="project" value="InterPro"/>
</dbReference>
<reference evidence="4" key="1">
    <citation type="submission" date="2025-08" db="UniProtKB">
        <authorList>
            <consortium name="RefSeq"/>
        </authorList>
    </citation>
    <scope>IDENTIFICATION</scope>
    <source>
        <tissue evidence="4">Spleen</tissue>
    </source>
</reference>
<feature type="region of interest" description="Disordered" evidence="2">
    <location>
        <begin position="114"/>
        <end position="192"/>
    </location>
</feature>
<dbReference type="PANTHER" id="PTHR22227">
    <property type="entry name" value="FAMILY WITH SEQUENCE SIMILARITY 122B ISOFORM X1"/>
    <property type="match status" value="1"/>
</dbReference>
<dbReference type="CTD" id="116224"/>
<feature type="compositionally biased region" description="Low complexity" evidence="2">
    <location>
        <begin position="236"/>
        <end position="259"/>
    </location>
</feature>
<feature type="compositionally biased region" description="Low complexity" evidence="2">
    <location>
        <begin position="175"/>
        <end position="187"/>
    </location>
</feature>
<evidence type="ECO:0000313" key="3">
    <source>
        <dbReference type="Proteomes" id="UP000504623"/>
    </source>
</evidence>
<evidence type="ECO:0000313" key="4">
    <source>
        <dbReference type="RefSeq" id="XP_006863789.1"/>
    </source>
</evidence>
<keyword evidence="3" id="KW-1185">Reference proteome</keyword>
<feature type="region of interest" description="Disordered" evidence="2">
    <location>
        <begin position="1"/>
        <end position="65"/>
    </location>
</feature>